<dbReference type="Pfam" id="PF01381">
    <property type="entry name" value="HTH_3"/>
    <property type="match status" value="1"/>
</dbReference>
<feature type="domain" description="HTH cro/C1-type" evidence="1">
    <location>
        <begin position="18"/>
        <end position="71"/>
    </location>
</feature>
<dbReference type="CDD" id="cd00093">
    <property type="entry name" value="HTH_XRE"/>
    <property type="match status" value="1"/>
</dbReference>
<dbReference type="STRING" id="497965.Cyan7822_4896"/>
<accession>E0UH73</accession>
<dbReference type="InterPro" id="IPR010982">
    <property type="entry name" value="Lambda_DNA-bd_dom_sf"/>
</dbReference>
<dbReference type="eggNOG" id="COG2944">
    <property type="taxonomic scope" value="Bacteria"/>
</dbReference>
<dbReference type="GO" id="GO:0003677">
    <property type="term" value="F:DNA binding"/>
    <property type="evidence" value="ECO:0007669"/>
    <property type="project" value="InterPro"/>
</dbReference>
<dbReference type="OrthoDB" id="9801008at2"/>
<dbReference type="Proteomes" id="UP000008206">
    <property type="component" value="Chromosome"/>
</dbReference>
<gene>
    <name evidence="2" type="ordered locus">Cyan7822_4896</name>
</gene>
<dbReference type="EMBL" id="CP002198">
    <property type="protein sequence ID" value="ADN16787.1"/>
    <property type="molecule type" value="Genomic_DNA"/>
</dbReference>
<proteinExistence type="predicted"/>
<dbReference type="InterPro" id="IPR001387">
    <property type="entry name" value="Cro/C1-type_HTH"/>
</dbReference>
<dbReference type="AlphaFoldDB" id="E0UH73"/>
<reference evidence="3" key="1">
    <citation type="journal article" date="2011" name="MBio">
        <title>Novel metabolic attributes of the genus Cyanothece, comprising a group of unicellular nitrogen-fixing Cyanobacteria.</title>
        <authorList>
            <person name="Bandyopadhyay A."/>
            <person name="Elvitigala T."/>
            <person name="Welsh E."/>
            <person name="Stockel J."/>
            <person name="Liberton M."/>
            <person name="Min H."/>
            <person name="Sherman L.A."/>
            <person name="Pakrasi H.B."/>
        </authorList>
    </citation>
    <scope>NUCLEOTIDE SEQUENCE [LARGE SCALE GENOMIC DNA]</scope>
    <source>
        <strain evidence="3">PCC 7822</strain>
    </source>
</reference>
<evidence type="ECO:0000313" key="2">
    <source>
        <dbReference type="EMBL" id="ADN16787.1"/>
    </source>
</evidence>
<dbReference type="PROSITE" id="PS50943">
    <property type="entry name" value="HTH_CROC1"/>
    <property type="match status" value="1"/>
</dbReference>
<organism evidence="2 3">
    <name type="scientific">Gloeothece verrucosa (strain PCC 7822)</name>
    <name type="common">Cyanothece sp. (strain PCC 7822)</name>
    <dbReference type="NCBI Taxonomy" id="497965"/>
    <lineage>
        <taxon>Bacteria</taxon>
        <taxon>Bacillati</taxon>
        <taxon>Cyanobacteriota</taxon>
        <taxon>Cyanophyceae</taxon>
        <taxon>Oscillatoriophycideae</taxon>
        <taxon>Chroococcales</taxon>
        <taxon>Aphanothecaceae</taxon>
        <taxon>Gloeothece</taxon>
        <taxon>Gloeothece verrucosa</taxon>
    </lineage>
</organism>
<evidence type="ECO:0000313" key="3">
    <source>
        <dbReference type="Proteomes" id="UP000008206"/>
    </source>
</evidence>
<protein>
    <submittedName>
        <fullName evidence="2">Transcriptional regulator, XRE family</fullName>
    </submittedName>
</protein>
<dbReference type="Gene3D" id="1.10.260.40">
    <property type="entry name" value="lambda repressor-like DNA-binding domains"/>
    <property type="match status" value="1"/>
</dbReference>
<name>E0UH73_GLOV7</name>
<keyword evidence="3" id="KW-1185">Reference proteome</keyword>
<dbReference type="KEGG" id="cyj:Cyan7822_4896"/>
<dbReference type="SMART" id="SM00530">
    <property type="entry name" value="HTH_XRE"/>
    <property type="match status" value="1"/>
</dbReference>
<evidence type="ECO:0000259" key="1">
    <source>
        <dbReference type="PROSITE" id="PS50943"/>
    </source>
</evidence>
<dbReference type="RefSeq" id="WP_013324825.1">
    <property type="nucleotide sequence ID" value="NC_014501.1"/>
</dbReference>
<dbReference type="SUPFAM" id="SSF47413">
    <property type="entry name" value="lambda repressor-like DNA-binding domains"/>
    <property type="match status" value="1"/>
</dbReference>
<dbReference type="HOGENOM" id="CLU_066192_58_1_3"/>
<sequence length="83" mass="9737">MTKHPLYKLYQPKIGKLIRSIRLELGMTQEQFAAYLGVVYPTVNRWENGHTQPSLMALRLIEKLLIDLGERGQEFLQQLQNRL</sequence>